<gene>
    <name evidence="1" type="ORF">FE773_07475</name>
</gene>
<dbReference type="EMBL" id="CP040463">
    <property type="protein sequence ID" value="QCT95035.1"/>
    <property type="molecule type" value="Genomic_DNA"/>
</dbReference>
<proteinExistence type="predicted"/>
<keyword evidence="2" id="KW-1185">Reference proteome</keyword>
<name>A0ABX5V9S0_9BACT</name>
<sequence length="398" mass="48352">MTILKFIISKKRRKMKSFVVDIPKSPSNIINHYLCECGNRFINKNRCPKCGNDKFFTYKDVKNLNKELFEIKNNECIIEYPVVFNQKIKIEKKVFVKKYDKLIIGKKEKVDNETLAYIIKLFLITQNEWKSKRKYFYKLQKQNLFNRLLYLPLKLKDPEMLLWYIFHSNITKEEYFNKLLKNEPKSIKKAVFKNYKKQISKGFYNQLIDYFLIKVFKNIDYKREMINFFSNNEIDLFFTYESIDSFIKFLKNYDDKKIFKFLKKYYQDLTIFINRYLQHNLTPQKEIIDSFYNINPINYNYNFPIQYKYKKFIIKLPKNSIELVEYSKKLRNCLSNYTHIHNSKSLIFGIFINNKIKYAVNFDKNQKEIIEAKGFANSEIPKNDFLIIKEFFSNLNIA</sequence>
<evidence type="ECO:0000313" key="2">
    <source>
        <dbReference type="Proteomes" id="UP000306825"/>
    </source>
</evidence>
<dbReference type="Proteomes" id="UP000306825">
    <property type="component" value="Chromosome"/>
</dbReference>
<accession>A0ABX5V9S0</accession>
<evidence type="ECO:0000313" key="1">
    <source>
        <dbReference type="EMBL" id="QCT95035.1"/>
    </source>
</evidence>
<reference evidence="1 2" key="1">
    <citation type="submission" date="2019-05" db="EMBL/GenBank/DDBJ databases">
        <title>A comparative analysis of the Nautiliaceae.</title>
        <authorList>
            <person name="Grosche A."/>
            <person name="Smedile F."/>
            <person name="Vetriani C."/>
        </authorList>
    </citation>
    <scope>NUCLEOTIDE SEQUENCE [LARGE SCALE GENOMIC DNA]</scope>
    <source>
        <strain evidence="1 2">TB-2</strain>
    </source>
</reference>
<organism evidence="1 2">
    <name type="scientific">Caminibacter mediatlanticus TB-2</name>
    <dbReference type="NCBI Taxonomy" id="391592"/>
    <lineage>
        <taxon>Bacteria</taxon>
        <taxon>Pseudomonadati</taxon>
        <taxon>Campylobacterota</taxon>
        <taxon>Epsilonproteobacteria</taxon>
        <taxon>Nautiliales</taxon>
        <taxon>Nautiliaceae</taxon>
        <taxon>Caminibacter</taxon>
    </lineage>
</organism>
<protein>
    <submittedName>
        <fullName evidence="1">Uncharacterized protein</fullName>
    </submittedName>
</protein>